<dbReference type="PROSITE" id="PS51917">
    <property type="entry name" value="PRU"/>
    <property type="match status" value="1"/>
</dbReference>
<comment type="function">
    <text evidence="7">May function as a proteasomal ubiquitin receptor. May promote the deubiquitinating activity associated with the 26S proteasome.</text>
</comment>
<dbReference type="GO" id="GO:0070628">
    <property type="term" value="F:proteasome binding"/>
    <property type="evidence" value="ECO:0007669"/>
    <property type="project" value="TreeGrafter"/>
</dbReference>
<sequence length="174" mass="20288">MKSFNKIQISSSISISIVFLLSHTHISFDLFKLDSDSADADRHLVEFKAGRMIQGAQMVEPDNRKGLIYLYRDEAYDLHFCWMDRRRMAVEIDIIVSPGTLEFHRVESCKTGRIYVLKFRRSPNRLFFWMQDPRFEHDAEICAQVNELLRSNTNSDDDYSLKSVKGANLKQSES</sequence>
<dbReference type="PANTHER" id="PTHR12225">
    <property type="entry name" value="ADHESION REGULATING MOLECULE 1 110 KDA CELL MEMBRANE GLYCOPROTEIN"/>
    <property type="match status" value="1"/>
</dbReference>
<comment type="subcellular location">
    <subcellularLocation>
        <location evidence="2">Cytoplasm</location>
    </subcellularLocation>
    <subcellularLocation>
        <location evidence="1">Nucleus</location>
    </subcellularLocation>
</comment>
<dbReference type="OrthoDB" id="340431at2759"/>
<dbReference type="GO" id="GO:0061133">
    <property type="term" value="F:endopeptidase activator activity"/>
    <property type="evidence" value="ECO:0007669"/>
    <property type="project" value="TreeGrafter"/>
</dbReference>
<evidence type="ECO:0000256" key="3">
    <source>
        <dbReference type="ARBA" id="ARBA00009216"/>
    </source>
</evidence>
<feature type="domain" description="Pru" evidence="9">
    <location>
        <begin position="39"/>
        <end position="152"/>
    </location>
</feature>
<proteinExistence type="inferred from homology"/>
<evidence type="ECO:0000259" key="9">
    <source>
        <dbReference type="PROSITE" id="PS51917"/>
    </source>
</evidence>
<name>A0A6P8XRC9_DROAB</name>
<evidence type="ECO:0000256" key="8">
    <source>
        <dbReference type="ARBA" id="ARBA00070663"/>
    </source>
</evidence>
<dbReference type="InterPro" id="IPR044868">
    <property type="entry name" value="Rpn13/ADRM1_Pru"/>
</dbReference>
<evidence type="ECO:0000256" key="1">
    <source>
        <dbReference type="ARBA" id="ARBA00004123"/>
    </source>
</evidence>
<dbReference type="Proteomes" id="UP000515160">
    <property type="component" value="Chromosome X"/>
</dbReference>
<dbReference type="RefSeq" id="XP_034119216.1">
    <property type="nucleotide sequence ID" value="XM_034263325.2"/>
</dbReference>
<dbReference type="GO" id="GO:0008541">
    <property type="term" value="C:proteasome regulatory particle, lid subcomplex"/>
    <property type="evidence" value="ECO:0007669"/>
    <property type="project" value="TreeGrafter"/>
</dbReference>
<evidence type="ECO:0000256" key="4">
    <source>
        <dbReference type="ARBA" id="ARBA00022490"/>
    </source>
</evidence>
<dbReference type="GO" id="GO:0005737">
    <property type="term" value="C:cytoplasm"/>
    <property type="evidence" value="ECO:0007669"/>
    <property type="project" value="UniProtKB-SubCell"/>
</dbReference>
<dbReference type="GeneID" id="117578127"/>
<dbReference type="InterPro" id="IPR006773">
    <property type="entry name" value="Rpn13/ADRM1"/>
</dbReference>
<organism evidence="10 11">
    <name type="scientific">Drosophila albomicans</name>
    <name type="common">Fruit fly</name>
    <dbReference type="NCBI Taxonomy" id="7291"/>
    <lineage>
        <taxon>Eukaryota</taxon>
        <taxon>Metazoa</taxon>
        <taxon>Ecdysozoa</taxon>
        <taxon>Arthropoda</taxon>
        <taxon>Hexapoda</taxon>
        <taxon>Insecta</taxon>
        <taxon>Pterygota</taxon>
        <taxon>Neoptera</taxon>
        <taxon>Endopterygota</taxon>
        <taxon>Diptera</taxon>
        <taxon>Brachycera</taxon>
        <taxon>Muscomorpha</taxon>
        <taxon>Ephydroidea</taxon>
        <taxon>Drosophilidae</taxon>
        <taxon>Drosophila</taxon>
    </lineage>
</organism>
<dbReference type="CDD" id="cd13314">
    <property type="entry name" value="PH_Rpn13"/>
    <property type="match status" value="1"/>
</dbReference>
<gene>
    <name evidence="11" type="primary">LOC117578127</name>
</gene>
<dbReference type="AlphaFoldDB" id="A0A6P8XRC9"/>
<protein>
    <recommendedName>
        <fullName evidence="8">Proteasomal ubiquitin receptor ADRM1 homolog</fullName>
    </recommendedName>
</protein>
<evidence type="ECO:0000256" key="6">
    <source>
        <dbReference type="ARBA" id="ARBA00023242"/>
    </source>
</evidence>
<keyword evidence="10" id="KW-1185">Reference proteome</keyword>
<evidence type="ECO:0000256" key="5">
    <source>
        <dbReference type="ARBA" id="ARBA00022942"/>
    </source>
</evidence>
<comment type="similarity">
    <text evidence="3">Belongs to the ADRM1 family.</text>
</comment>
<dbReference type="CTD" id="31433"/>
<dbReference type="InterPro" id="IPR038633">
    <property type="entry name" value="Rpn13/ADRM1_Pru_sf"/>
</dbReference>
<dbReference type="FunFam" id="2.30.29.70:FF:000001">
    <property type="entry name" value="Proteasomal ubiquitin receptor ADRM1"/>
    <property type="match status" value="1"/>
</dbReference>
<evidence type="ECO:0000256" key="2">
    <source>
        <dbReference type="ARBA" id="ARBA00004496"/>
    </source>
</evidence>
<evidence type="ECO:0000313" key="10">
    <source>
        <dbReference type="Proteomes" id="UP000515160"/>
    </source>
</evidence>
<dbReference type="GO" id="GO:0005634">
    <property type="term" value="C:nucleus"/>
    <property type="evidence" value="ECO:0007669"/>
    <property type="project" value="UniProtKB-SubCell"/>
</dbReference>
<dbReference type="Pfam" id="PF04683">
    <property type="entry name" value="Rpn13_ADRM1_Pru"/>
    <property type="match status" value="1"/>
</dbReference>
<keyword evidence="11" id="KW-0675">Receptor</keyword>
<dbReference type="PANTHER" id="PTHR12225:SF0">
    <property type="entry name" value="PROTEASOMAL UBIQUITIN RECEPTOR ADRM1"/>
    <property type="match status" value="1"/>
</dbReference>
<dbReference type="Gene3D" id="2.30.29.70">
    <property type="entry name" value="Proteasomal ubiquitin receptor Rpn13/ADRM1"/>
    <property type="match status" value="1"/>
</dbReference>
<evidence type="ECO:0000313" key="11">
    <source>
        <dbReference type="RefSeq" id="XP_034119216.1"/>
    </source>
</evidence>
<keyword evidence="4" id="KW-0963">Cytoplasm</keyword>
<reference evidence="11" key="1">
    <citation type="submission" date="2025-08" db="UniProtKB">
        <authorList>
            <consortium name="RefSeq"/>
        </authorList>
    </citation>
    <scope>IDENTIFICATION</scope>
    <source>
        <strain evidence="11">15112-1751.03</strain>
        <tissue evidence="11">Whole Adult</tissue>
    </source>
</reference>
<keyword evidence="5" id="KW-0647">Proteasome</keyword>
<keyword evidence="6" id="KW-0539">Nucleus</keyword>
<accession>A0A6P8XRC9</accession>
<evidence type="ECO:0000256" key="7">
    <source>
        <dbReference type="ARBA" id="ARBA00054744"/>
    </source>
</evidence>